<comment type="subcellular location">
    <subcellularLocation>
        <location evidence="1">Cell inner membrane</location>
        <topology evidence="1">Multi-pass membrane protein</topology>
    </subcellularLocation>
</comment>
<dbReference type="AlphaFoldDB" id="A0A367M6U4"/>
<keyword evidence="3" id="KW-0812">Transmembrane</keyword>
<evidence type="ECO:0000256" key="2">
    <source>
        <dbReference type="ARBA" id="ARBA00022475"/>
    </source>
</evidence>
<evidence type="ECO:0000256" key="3">
    <source>
        <dbReference type="ARBA" id="ARBA00022692"/>
    </source>
</evidence>
<dbReference type="GO" id="GO:0005886">
    <property type="term" value="C:plasma membrane"/>
    <property type="evidence" value="ECO:0007669"/>
    <property type="project" value="UniProtKB-SubCell"/>
</dbReference>
<dbReference type="PANTHER" id="PTHR43370">
    <property type="entry name" value="SUGAR ABC TRANSPORTER INTEGRAL MEMBRANE PROTEIN-RELATED"/>
    <property type="match status" value="1"/>
</dbReference>
<evidence type="ECO:0000313" key="6">
    <source>
        <dbReference type="EMBL" id="RCI73225.1"/>
    </source>
</evidence>
<evidence type="ECO:0000256" key="5">
    <source>
        <dbReference type="ARBA" id="ARBA00023136"/>
    </source>
</evidence>
<keyword evidence="5" id="KW-0472">Membrane</keyword>
<gene>
    <name evidence="6" type="ORF">DT376_19460</name>
</gene>
<dbReference type="Pfam" id="PF02653">
    <property type="entry name" value="BPD_transp_2"/>
    <property type="match status" value="1"/>
</dbReference>
<reference evidence="6 7" key="1">
    <citation type="submission" date="2018-07" db="EMBL/GenBank/DDBJ databases">
        <title>Mechanisms of high-level aminoglycoside resistance among Gram-negative pathogens in Brazil.</title>
        <authorList>
            <person name="Ballaben A.S."/>
            <person name="Darini A.L.C."/>
            <person name="Doi Y."/>
        </authorList>
    </citation>
    <scope>NUCLEOTIDE SEQUENCE [LARGE SCALE GENOMIC DNA]</scope>
    <source>
        <strain evidence="6 7">B2-305</strain>
    </source>
</reference>
<evidence type="ECO:0000313" key="7">
    <source>
        <dbReference type="Proteomes" id="UP000253594"/>
    </source>
</evidence>
<name>A0A367M6U4_PSEAI</name>
<evidence type="ECO:0000256" key="4">
    <source>
        <dbReference type="ARBA" id="ARBA00022989"/>
    </source>
</evidence>
<keyword evidence="2" id="KW-1003">Cell membrane</keyword>
<dbReference type="GO" id="GO:0022857">
    <property type="term" value="F:transmembrane transporter activity"/>
    <property type="evidence" value="ECO:0007669"/>
    <property type="project" value="InterPro"/>
</dbReference>
<comment type="caution">
    <text evidence="6">The sequence shown here is derived from an EMBL/GenBank/DDBJ whole genome shotgun (WGS) entry which is preliminary data.</text>
</comment>
<dbReference type="EMBL" id="QORE01000677">
    <property type="protein sequence ID" value="RCI73225.1"/>
    <property type="molecule type" value="Genomic_DNA"/>
</dbReference>
<organism evidence="6 7">
    <name type="scientific">Pseudomonas aeruginosa</name>
    <dbReference type="NCBI Taxonomy" id="287"/>
    <lineage>
        <taxon>Bacteria</taxon>
        <taxon>Pseudomonadati</taxon>
        <taxon>Pseudomonadota</taxon>
        <taxon>Gammaproteobacteria</taxon>
        <taxon>Pseudomonadales</taxon>
        <taxon>Pseudomonadaceae</taxon>
        <taxon>Pseudomonas</taxon>
    </lineage>
</organism>
<dbReference type="InterPro" id="IPR001851">
    <property type="entry name" value="ABC_transp_permease"/>
</dbReference>
<dbReference type="RefSeq" id="WP_034086115.1">
    <property type="nucleotide sequence ID" value="NZ_JTPC01000110.1"/>
</dbReference>
<protein>
    <submittedName>
        <fullName evidence="6">ABC transporter permease</fullName>
    </submittedName>
</protein>
<proteinExistence type="predicted"/>
<sequence>MDIDLLDNLLFAMVRTGTPLLLVALGELVCERSGVLNLGQEGMMLFGAVIG</sequence>
<accession>A0A367M6U4</accession>
<evidence type="ECO:0000256" key="1">
    <source>
        <dbReference type="ARBA" id="ARBA00004429"/>
    </source>
</evidence>
<keyword evidence="4" id="KW-1133">Transmembrane helix</keyword>
<feature type="non-terminal residue" evidence="6">
    <location>
        <position position="51"/>
    </location>
</feature>
<dbReference type="PANTHER" id="PTHR43370:SF2">
    <property type="entry name" value="ABC TRANSPORTER PERMEASE PROTEIN"/>
    <property type="match status" value="1"/>
</dbReference>
<dbReference type="Proteomes" id="UP000253594">
    <property type="component" value="Unassembled WGS sequence"/>
</dbReference>